<name>A0A917QHA0_9HYPH</name>
<comment type="caution">
    <text evidence="5">The sequence shown here is derived from an EMBL/GenBank/DDBJ whole genome shotgun (WGS) entry which is preliminary data.</text>
</comment>
<evidence type="ECO:0000256" key="3">
    <source>
        <dbReference type="ARBA" id="ARBA00023194"/>
    </source>
</evidence>
<dbReference type="PANTHER" id="PTHR10696">
    <property type="entry name" value="GAMMA-BUTYROBETAINE HYDROXYLASE-RELATED"/>
    <property type="match status" value="1"/>
</dbReference>
<dbReference type="Pfam" id="PF02668">
    <property type="entry name" value="TauD"/>
    <property type="match status" value="1"/>
</dbReference>
<dbReference type="InterPro" id="IPR050411">
    <property type="entry name" value="AlphaKG_dependent_hydroxylases"/>
</dbReference>
<evidence type="ECO:0000256" key="1">
    <source>
        <dbReference type="ARBA" id="ARBA00001954"/>
    </source>
</evidence>
<proteinExistence type="predicted"/>
<evidence type="ECO:0000313" key="5">
    <source>
        <dbReference type="EMBL" id="GGK48904.1"/>
    </source>
</evidence>
<reference evidence="5 6" key="1">
    <citation type="journal article" date="2014" name="Int. J. Syst. Evol. Microbiol.">
        <title>Complete genome sequence of Corynebacterium casei LMG S-19264T (=DSM 44701T), isolated from a smear-ripened cheese.</title>
        <authorList>
            <consortium name="US DOE Joint Genome Institute (JGI-PGF)"/>
            <person name="Walter F."/>
            <person name="Albersmeier A."/>
            <person name="Kalinowski J."/>
            <person name="Ruckert C."/>
        </authorList>
    </citation>
    <scope>NUCLEOTIDE SEQUENCE [LARGE SCALE GENOMIC DNA]</scope>
    <source>
        <strain evidence="5 6">CGMCC 1.9161</strain>
    </source>
</reference>
<protein>
    <recommendedName>
        <fullName evidence="4">TauD/TfdA-like domain-containing protein</fullName>
    </recommendedName>
</protein>
<dbReference type="PANTHER" id="PTHR10696:SF56">
    <property type="entry name" value="TAUD_TFDA-LIKE DOMAIN-CONTAINING PROTEIN"/>
    <property type="match status" value="1"/>
</dbReference>
<evidence type="ECO:0000256" key="2">
    <source>
        <dbReference type="ARBA" id="ARBA00023002"/>
    </source>
</evidence>
<evidence type="ECO:0000259" key="4">
    <source>
        <dbReference type="Pfam" id="PF02668"/>
    </source>
</evidence>
<accession>A0A917QHA0</accession>
<keyword evidence="3" id="KW-0045">Antibiotic biosynthesis</keyword>
<dbReference type="InterPro" id="IPR003819">
    <property type="entry name" value="TauD/TfdA-like"/>
</dbReference>
<comment type="cofactor">
    <cofactor evidence="1">
        <name>Fe(2+)</name>
        <dbReference type="ChEBI" id="CHEBI:29033"/>
    </cofactor>
</comment>
<dbReference type="EMBL" id="BMMF01000013">
    <property type="protein sequence ID" value="GGK48904.1"/>
    <property type="molecule type" value="Genomic_DNA"/>
</dbReference>
<dbReference type="GO" id="GO:0016706">
    <property type="term" value="F:2-oxoglutarate-dependent dioxygenase activity"/>
    <property type="evidence" value="ECO:0007669"/>
    <property type="project" value="UniProtKB-ARBA"/>
</dbReference>
<dbReference type="GO" id="GO:0017000">
    <property type="term" value="P:antibiotic biosynthetic process"/>
    <property type="evidence" value="ECO:0007669"/>
    <property type="project" value="UniProtKB-KW"/>
</dbReference>
<dbReference type="Gene3D" id="3.60.130.10">
    <property type="entry name" value="Clavaminate synthase-like"/>
    <property type="match status" value="1"/>
</dbReference>
<organism evidence="5 6">
    <name type="scientific">Salinarimonas ramus</name>
    <dbReference type="NCBI Taxonomy" id="690164"/>
    <lineage>
        <taxon>Bacteria</taxon>
        <taxon>Pseudomonadati</taxon>
        <taxon>Pseudomonadota</taxon>
        <taxon>Alphaproteobacteria</taxon>
        <taxon>Hyphomicrobiales</taxon>
        <taxon>Salinarimonadaceae</taxon>
        <taxon>Salinarimonas</taxon>
    </lineage>
</organism>
<dbReference type="InterPro" id="IPR042098">
    <property type="entry name" value="TauD-like_sf"/>
</dbReference>
<sequence>MRTGPGAVKRRALQSSASDLVECRPLGTEGWWPGLVTPKAAGVDLVGWAQTSRDHVAALLARHKALLFRGFDRQSADQLSDFVAATSDNSLLDYKDRTTPREALGKKLYTSTSYPADRRIELHNEGTYWRRWPLKLYFACGVAAESGGETPLANVARVLDRLSPQTVARFEEAGFTLVRRFNDGFGLPWQEVFQTEDRAEVEAFCRENAIAFEWGEDDRLATRQTRPAIRRHPASGERVWFNHAAFFHVSAYAGPDRDALEAELGSDRMPYATTFGDGSEIPVAVVEEVLAAYHAEERRFPWEAGDILLVDNMSVAHGRQPYTGERRTLVAMAEPHDG</sequence>
<keyword evidence="6" id="KW-1185">Reference proteome</keyword>
<gene>
    <name evidence="5" type="ORF">GCM10011322_39940</name>
</gene>
<dbReference type="Proteomes" id="UP000600449">
    <property type="component" value="Unassembled WGS sequence"/>
</dbReference>
<evidence type="ECO:0000313" key="6">
    <source>
        <dbReference type="Proteomes" id="UP000600449"/>
    </source>
</evidence>
<feature type="domain" description="TauD/TfdA-like" evidence="4">
    <location>
        <begin position="39"/>
        <end position="330"/>
    </location>
</feature>
<dbReference type="AlphaFoldDB" id="A0A917QHA0"/>
<dbReference type="SUPFAM" id="SSF51197">
    <property type="entry name" value="Clavaminate synthase-like"/>
    <property type="match status" value="1"/>
</dbReference>
<dbReference type="RefSeq" id="WP_188915021.1">
    <property type="nucleotide sequence ID" value="NZ_BMMF01000013.1"/>
</dbReference>
<keyword evidence="2" id="KW-0560">Oxidoreductase</keyword>